<dbReference type="InterPro" id="IPR012583">
    <property type="entry name" value="RIX1_N"/>
</dbReference>
<evidence type="ECO:0000256" key="4">
    <source>
        <dbReference type="ARBA" id="ARBA00021502"/>
    </source>
</evidence>
<evidence type="ECO:0000256" key="1">
    <source>
        <dbReference type="ARBA" id="ARBA00003770"/>
    </source>
</evidence>
<name>A0A1A0HBA6_9ASCO</name>
<dbReference type="GeneID" id="30027819"/>
<dbReference type="PANTHER" id="PTHR34105:SF1">
    <property type="entry name" value="PROLINE-, GLUTAMIC ACID- AND LEUCINE-RICH PROTEIN 1"/>
    <property type="match status" value="1"/>
</dbReference>
<evidence type="ECO:0000256" key="3">
    <source>
        <dbReference type="ARBA" id="ARBA00010511"/>
    </source>
</evidence>
<evidence type="ECO:0000313" key="9">
    <source>
        <dbReference type="EMBL" id="OBA21414.1"/>
    </source>
</evidence>
<comment type="subcellular location">
    <subcellularLocation>
        <location evidence="2">Nucleus</location>
    </subcellularLocation>
</comment>
<evidence type="ECO:0000256" key="6">
    <source>
        <dbReference type="ARBA" id="ARBA00023242"/>
    </source>
</evidence>
<evidence type="ECO:0000256" key="5">
    <source>
        <dbReference type="ARBA" id="ARBA00022552"/>
    </source>
</evidence>
<dbReference type="InterPro" id="IPR016024">
    <property type="entry name" value="ARM-type_fold"/>
</dbReference>
<feature type="non-terminal residue" evidence="9">
    <location>
        <position position="483"/>
    </location>
</feature>
<dbReference type="STRING" id="869754.A0A1A0HBA6"/>
<comment type="caution">
    <text evidence="9">The sequence shown here is derived from an EMBL/GenBank/DDBJ whole genome shotgun (WGS) entry which is preliminary data.</text>
</comment>
<evidence type="ECO:0000256" key="7">
    <source>
        <dbReference type="SAM" id="MobiDB-lite"/>
    </source>
</evidence>
<dbReference type="GO" id="GO:0006364">
    <property type="term" value="P:rRNA processing"/>
    <property type="evidence" value="ECO:0007669"/>
    <property type="project" value="UniProtKB-KW"/>
</dbReference>
<dbReference type="Proteomes" id="UP000092555">
    <property type="component" value="Unassembled WGS sequence"/>
</dbReference>
<dbReference type="GO" id="GO:0005634">
    <property type="term" value="C:nucleus"/>
    <property type="evidence" value="ECO:0007669"/>
    <property type="project" value="UniProtKB-SubCell"/>
</dbReference>
<keyword evidence="5" id="KW-0698">rRNA processing</keyword>
<feature type="region of interest" description="Disordered" evidence="7">
    <location>
        <begin position="437"/>
        <end position="463"/>
    </location>
</feature>
<reference evidence="9 10" key="1">
    <citation type="submission" date="2016-05" db="EMBL/GenBank/DDBJ databases">
        <title>Comparative genomics of biotechnologically important yeasts.</title>
        <authorList>
            <consortium name="DOE Joint Genome Institute"/>
            <person name="Riley R."/>
            <person name="Haridas S."/>
            <person name="Wolfe K.H."/>
            <person name="Lopes M.R."/>
            <person name="Hittinger C.T."/>
            <person name="Goker M."/>
            <person name="Salamov A."/>
            <person name="Wisecaver J."/>
            <person name="Long T.M."/>
            <person name="Aerts A.L."/>
            <person name="Barry K."/>
            <person name="Choi C."/>
            <person name="Clum A."/>
            <person name="Coughlan A.Y."/>
            <person name="Deshpande S."/>
            <person name="Douglass A.P."/>
            <person name="Hanson S.J."/>
            <person name="Klenk H.-P."/>
            <person name="LaButti K."/>
            <person name="Lapidus A."/>
            <person name="Lindquist E."/>
            <person name="Lipzen A."/>
            <person name="Meier-kolthoff J.P."/>
            <person name="Ohm R.A."/>
            <person name="Otillar R.P."/>
            <person name="Pangilinan J."/>
            <person name="Peng Y."/>
            <person name="Rokas A."/>
            <person name="Rosa C.A."/>
            <person name="Scheuner C."/>
            <person name="Sibirny A.A."/>
            <person name="Slot J.C."/>
            <person name="Stielow J.B."/>
            <person name="Sun H."/>
            <person name="Kurtzman C.P."/>
            <person name="Blackwell M."/>
            <person name="Grigoriev I.V."/>
            <person name="Jeffries T.W."/>
        </authorList>
    </citation>
    <scope>NUCLEOTIDE SEQUENCE [LARGE SCALE GENOMIC DNA]</scope>
    <source>
        <strain evidence="9 10">NRRL YB-4993</strain>
    </source>
</reference>
<dbReference type="SUPFAM" id="SSF48371">
    <property type="entry name" value="ARM repeat"/>
    <property type="match status" value="1"/>
</dbReference>
<organism evidence="9 10">
    <name type="scientific">Metschnikowia bicuspidata var. bicuspidata NRRL YB-4993</name>
    <dbReference type="NCBI Taxonomy" id="869754"/>
    <lineage>
        <taxon>Eukaryota</taxon>
        <taxon>Fungi</taxon>
        <taxon>Dikarya</taxon>
        <taxon>Ascomycota</taxon>
        <taxon>Saccharomycotina</taxon>
        <taxon>Pichiomycetes</taxon>
        <taxon>Metschnikowiaceae</taxon>
        <taxon>Metschnikowia</taxon>
    </lineage>
</organism>
<protein>
    <recommendedName>
        <fullName evidence="4">Pre-rRNA-processing protein RIX1</fullName>
    </recommendedName>
</protein>
<dbReference type="Pfam" id="PF08167">
    <property type="entry name" value="RIX1"/>
    <property type="match status" value="1"/>
</dbReference>
<evidence type="ECO:0000313" key="10">
    <source>
        <dbReference type="Proteomes" id="UP000092555"/>
    </source>
</evidence>
<keyword evidence="6" id="KW-0539">Nucleus</keyword>
<comment type="similarity">
    <text evidence="3">Belongs to the RIX1/PELP1 family.</text>
</comment>
<dbReference type="OrthoDB" id="20900at2759"/>
<sequence>MSLPLAVVIDQLKSTPASVIPILSALDKAKSTFASVSKVDLKHLTSRTLNLCRSNDPYSVWCGINIIYVLADSSEIVSAEGSAFFGQLLKVLGSQHAQNKAVLESAIECLARLCDSIRGKPTLTREILTPNLSSVFTVLLDKLALSPYLVLGSLKKLIQEHPTTSRPFANKLKTHILTFVMEAQFLSYPQKLRATACQTLACLPVIEKDAPEQHWLRDVHALISELTSTVEIYASFLNVQDDQEASTLLKSLGSTDHESLFPLLSIDINEPSSIFAISQRVGVLFELLQGYLLSGTKFPVVVPIGRVLSVVDLVCSLNTRFVSFKREIRDADVKQYVDISLTQCHFSALGLLQQLPATFCALLVPHMLAVLATLELLVFLQNKRLDHARILANEPMICEVIQCTSSFLGLTSFFADHSLISRILEAAVFLVQPRAGGQQLAGDGGKVKLSNQSKSARKKTKRNAAVPLSDLISHEHLFRQTVP</sequence>
<dbReference type="PANTHER" id="PTHR34105">
    <property type="entry name" value="PROLINE-, GLUTAMIC ACID- AND LEUCINE-RICH PROTEIN 1"/>
    <property type="match status" value="1"/>
</dbReference>
<proteinExistence type="inferred from homology"/>
<evidence type="ECO:0000259" key="8">
    <source>
        <dbReference type="Pfam" id="PF08167"/>
    </source>
</evidence>
<evidence type="ECO:0000256" key="2">
    <source>
        <dbReference type="ARBA" id="ARBA00004123"/>
    </source>
</evidence>
<dbReference type="EMBL" id="LXTC01000003">
    <property type="protein sequence ID" value="OBA21414.1"/>
    <property type="molecule type" value="Genomic_DNA"/>
</dbReference>
<dbReference type="RefSeq" id="XP_018711924.1">
    <property type="nucleotide sequence ID" value="XM_018854843.1"/>
</dbReference>
<feature type="domain" description="Pre-rRNA-processing protein RIX1 N-terminal" evidence="8">
    <location>
        <begin position="4"/>
        <end position="183"/>
    </location>
</feature>
<dbReference type="AlphaFoldDB" id="A0A1A0HBA6"/>
<gene>
    <name evidence="9" type="ORF">METBIDRAFT_19087</name>
</gene>
<comment type="function">
    <text evidence="1">Component of the RIX1 complex required for processing of ITS2 sequences from 35S pre-rRNA and the nucleoplasmic transit of the pre-60S ribosomal subunits. Regulates pre-60S association of the critical remodeling factor MDN1.</text>
</comment>
<accession>A0A1A0HBA6</accession>
<keyword evidence="10" id="KW-1185">Reference proteome</keyword>